<protein>
    <recommendedName>
        <fullName evidence="4">Phage head morphogenesis domain-containing protein</fullName>
    </recommendedName>
</protein>
<organism evidence="2 3">
    <name type="scientific">Corynebacterium xerosis</name>
    <dbReference type="NCBI Taxonomy" id="1725"/>
    <lineage>
        <taxon>Bacteria</taxon>
        <taxon>Bacillati</taxon>
        <taxon>Actinomycetota</taxon>
        <taxon>Actinomycetes</taxon>
        <taxon>Mycobacteriales</taxon>
        <taxon>Corynebacteriaceae</taxon>
        <taxon>Corynebacterium</taxon>
    </lineage>
</organism>
<dbReference type="RefSeq" id="WP_155870216.1">
    <property type="nucleotide sequence ID" value="NZ_CP046322.1"/>
</dbReference>
<evidence type="ECO:0000313" key="3">
    <source>
        <dbReference type="Proteomes" id="UP000426857"/>
    </source>
</evidence>
<dbReference type="AlphaFoldDB" id="A0A6B8TRE1"/>
<dbReference type="KEGG" id="cxe:FOB82_10525"/>
<sequence>MRSSYDRLPRSVRLYENARQEVTRDLLRRVGRRWPREAPQDPAGWFARNAGGYATDVTMAQLETALISEWSVDNALAAQGMEVRDAPRTNPLGFASTDAAGRPVMGQAYASAGLVGGTVDAVREAGGDVAAARALAWRRAGNSLVLATQTILSDTSRSVKAARMLAQDTGWVRVLTPPSCPRCVVTAGKYHREATADFDRHPGCDCTQMPTRDEGPDWAVDARQYFDSLTEDEQNVTFGVAAARAIRDGADPAQVINARRGMSTTTDRFGYRRVTTTEGTTKRGWASRYLRENYNASLKKQPGSRYRRMDRPRLTPEEIYRIAGDDRDLAMSLLHKNGYYLDASPGLTGRQSHYPRDRELQEAAARANERMKRRGVTPPQT</sequence>
<evidence type="ECO:0000256" key="1">
    <source>
        <dbReference type="SAM" id="MobiDB-lite"/>
    </source>
</evidence>
<evidence type="ECO:0000313" key="2">
    <source>
        <dbReference type="EMBL" id="QGS35301.1"/>
    </source>
</evidence>
<reference evidence="2 3" key="1">
    <citation type="submission" date="2019-11" db="EMBL/GenBank/DDBJ databases">
        <title>FDA dAtabase for Regulatory Grade micrObial Sequences (FDA-ARGOS): Supporting development and validation of Infectious Disease Dx tests.</title>
        <authorList>
            <person name="Kerrigan L."/>
            <person name="Long C."/>
            <person name="Tallon L."/>
            <person name="Sadzewicz L."/>
            <person name="Vavikolanu K."/>
            <person name="Mehta A."/>
            <person name="Aluvathingal J."/>
            <person name="Nadendla S."/>
            <person name="Yan Y."/>
            <person name="Sichtig H."/>
        </authorList>
    </citation>
    <scope>NUCLEOTIDE SEQUENCE [LARGE SCALE GENOMIC DNA]</scope>
    <source>
        <strain evidence="2 3">FDAARGOS_674</strain>
    </source>
</reference>
<gene>
    <name evidence="2" type="ORF">FOB82_10525</name>
</gene>
<feature type="region of interest" description="Disordered" evidence="1">
    <location>
        <begin position="346"/>
        <end position="381"/>
    </location>
</feature>
<proteinExistence type="predicted"/>
<name>A0A6B8TRE1_9CORY</name>
<evidence type="ECO:0008006" key="4">
    <source>
        <dbReference type="Google" id="ProtNLM"/>
    </source>
</evidence>
<dbReference type="Proteomes" id="UP000426857">
    <property type="component" value="Chromosome"/>
</dbReference>
<dbReference type="EMBL" id="CP046322">
    <property type="protein sequence ID" value="QGS35301.1"/>
    <property type="molecule type" value="Genomic_DNA"/>
</dbReference>
<accession>A0A6B8TRE1</accession>